<evidence type="ECO:0000313" key="2">
    <source>
        <dbReference type="EMBL" id="MDA0161969.1"/>
    </source>
</evidence>
<dbReference type="SUPFAM" id="SSF143422">
    <property type="entry name" value="Transposase IS200-like"/>
    <property type="match status" value="1"/>
</dbReference>
<dbReference type="GO" id="GO:0004803">
    <property type="term" value="F:transposase activity"/>
    <property type="evidence" value="ECO:0007669"/>
    <property type="project" value="InterPro"/>
</dbReference>
<feature type="domain" description="Transposase IS200-like" evidence="1">
    <location>
        <begin position="10"/>
        <end position="123"/>
    </location>
</feature>
<proteinExistence type="predicted"/>
<dbReference type="InterPro" id="IPR002686">
    <property type="entry name" value="Transposase_17"/>
</dbReference>
<dbReference type="EMBL" id="JAPDOD010000015">
    <property type="protein sequence ID" value="MDA0161969.1"/>
    <property type="molecule type" value="Genomic_DNA"/>
</dbReference>
<name>A0A9X3S136_9ACTN</name>
<comment type="caution">
    <text evidence="2">The sequence shown here is derived from an EMBL/GenBank/DDBJ whole genome shotgun (WGS) entry which is preliminary data.</text>
</comment>
<organism evidence="2 3">
    <name type="scientific">Solirubrobacter ginsenosidimutans</name>
    <dbReference type="NCBI Taxonomy" id="490573"/>
    <lineage>
        <taxon>Bacteria</taxon>
        <taxon>Bacillati</taxon>
        <taxon>Actinomycetota</taxon>
        <taxon>Thermoleophilia</taxon>
        <taxon>Solirubrobacterales</taxon>
        <taxon>Solirubrobacteraceae</taxon>
        <taxon>Solirubrobacter</taxon>
    </lineage>
</organism>
<keyword evidence="3" id="KW-1185">Reference proteome</keyword>
<dbReference type="GO" id="GO:0006313">
    <property type="term" value="P:DNA transposition"/>
    <property type="evidence" value="ECO:0007669"/>
    <property type="project" value="InterPro"/>
</dbReference>
<accession>A0A9X3S136</accession>
<dbReference type="Pfam" id="PF01797">
    <property type="entry name" value="Y1_Tnp"/>
    <property type="match status" value="1"/>
</dbReference>
<dbReference type="RefSeq" id="WP_270041204.1">
    <property type="nucleotide sequence ID" value="NZ_JAPDOD010000015.1"/>
</dbReference>
<evidence type="ECO:0000259" key="1">
    <source>
        <dbReference type="SMART" id="SM01321"/>
    </source>
</evidence>
<protein>
    <submittedName>
        <fullName evidence="2">Transposase</fullName>
    </submittedName>
</protein>
<dbReference type="GO" id="GO:0003677">
    <property type="term" value="F:DNA binding"/>
    <property type="evidence" value="ECO:0007669"/>
    <property type="project" value="InterPro"/>
</dbReference>
<dbReference type="InterPro" id="IPR036515">
    <property type="entry name" value="Transposase_17_sf"/>
</dbReference>
<dbReference type="PANTHER" id="PTHR34322:SF2">
    <property type="entry name" value="TRANSPOSASE IS200-LIKE DOMAIN-CONTAINING PROTEIN"/>
    <property type="match status" value="1"/>
</dbReference>
<dbReference type="Proteomes" id="UP001149140">
    <property type="component" value="Unassembled WGS sequence"/>
</dbReference>
<gene>
    <name evidence="2" type="ORF">OM076_16970</name>
</gene>
<dbReference type="SMART" id="SM01321">
    <property type="entry name" value="Y1_Tnp"/>
    <property type="match status" value="1"/>
</dbReference>
<reference evidence="2" key="1">
    <citation type="submission" date="2022-10" db="EMBL/GenBank/DDBJ databases">
        <title>The WGS of Solirubrobacter ginsenosidimutans DSM 21036.</title>
        <authorList>
            <person name="Jiang Z."/>
        </authorList>
    </citation>
    <scope>NUCLEOTIDE SEQUENCE</scope>
    <source>
        <strain evidence="2">DSM 21036</strain>
    </source>
</reference>
<dbReference type="Gene3D" id="3.30.70.1290">
    <property type="entry name" value="Transposase IS200-like"/>
    <property type="match status" value="1"/>
</dbReference>
<sequence length="186" mass="21274">MARQLRMDFEPGVHHVWARGNGRQVIYLADTDRHLYLGLLGRCIDRMDWSCLAYCLMDNHLHLLIETRKTNLSAGMQRLHGSYASDFNRRHRRSGHFFQGRFGNEPMADEEQLVSTLGYIAANPVAAGLCDTPDEWRWSSHGALVRGAAPRWLDQPAVYRYLAAGGGDPHDRYLELIKTRANLKRV</sequence>
<dbReference type="AlphaFoldDB" id="A0A9X3S136"/>
<dbReference type="PANTHER" id="PTHR34322">
    <property type="entry name" value="TRANSPOSASE, Y1_TNP DOMAIN-CONTAINING"/>
    <property type="match status" value="1"/>
</dbReference>
<evidence type="ECO:0000313" key="3">
    <source>
        <dbReference type="Proteomes" id="UP001149140"/>
    </source>
</evidence>